<keyword evidence="2" id="KW-1185">Reference proteome</keyword>
<sequence length="172" mass="19226">MSSMASPLDSIRSCYTAWHVAVVCQSWETEITSADFRRDCCCYVARGVEVNGAGLEEGWLPLCRTGGAEVKRGSVAILRSPQGDREPVCSTPTFSSEVNVNLTKRLDKYRRVLALLILFTRGKPLLATERELNLSDVREDQTWGYAMSVRDVVRHSPAFREKIRRRGVCVGA</sequence>
<evidence type="ECO:0000313" key="1">
    <source>
        <dbReference type="EMBL" id="KAJ8394107.1"/>
    </source>
</evidence>
<dbReference type="EMBL" id="JAINUG010000129">
    <property type="protein sequence ID" value="KAJ8394107.1"/>
    <property type="molecule type" value="Genomic_DNA"/>
</dbReference>
<organism evidence="1 2">
    <name type="scientific">Aldrovandia affinis</name>
    <dbReference type="NCBI Taxonomy" id="143900"/>
    <lineage>
        <taxon>Eukaryota</taxon>
        <taxon>Metazoa</taxon>
        <taxon>Chordata</taxon>
        <taxon>Craniata</taxon>
        <taxon>Vertebrata</taxon>
        <taxon>Euteleostomi</taxon>
        <taxon>Actinopterygii</taxon>
        <taxon>Neopterygii</taxon>
        <taxon>Teleostei</taxon>
        <taxon>Notacanthiformes</taxon>
        <taxon>Halosauridae</taxon>
        <taxon>Aldrovandia</taxon>
    </lineage>
</organism>
<reference evidence="1" key="1">
    <citation type="journal article" date="2023" name="Science">
        <title>Genome structures resolve the early diversification of teleost fishes.</title>
        <authorList>
            <person name="Parey E."/>
            <person name="Louis A."/>
            <person name="Montfort J."/>
            <person name="Bouchez O."/>
            <person name="Roques C."/>
            <person name="Iampietro C."/>
            <person name="Lluch J."/>
            <person name="Castinel A."/>
            <person name="Donnadieu C."/>
            <person name="Desvignes T."/>
            <person name="Floi Bucao C."/>
            <person name="Jouanno E."/>
            <person name="Wen M."/>
            <person name="Mejri S."/>
            <person name="Dirks R."/>
            <person name="Jansen H."/>
            <person name="Henkel C."/>
            <person name="Chen W.J."/>
            <person name="Zahm M."/>
            <person name="Cabau C."/>
            <person name="Klopp C."/>
            <person name="Thompson A.W."/>
            <person name="Robinson-Rechavi M."/>
            <person name="Braasch I."/>
            <person name="Lecointre G."/>
            <person name="Bobe J."/>
            <person name="Postlethwait J.H."/>
            <person name="Berthelot C."/>
            <person name="Roest Crollius H."/>
            <person name="Guiguen Y."/>
        </authorList>
    </citation>
    <scope>NUCLEOTIDE SEQUENCE</scope>
    <source>
        <strain evidence="1">NC1722</strain>
    </source>
</reference>
<evidence type="ECO:0000313" key="2">
    <source>
        <dbReference type="Proteomes" id="UP001221898"/>
    </source>
</evidence>
<gene>
    <name evidence="1" type="ORF">AAFF_G00049120</name>
</gene>
<protein>
    <submittedName>
        <fullName evidence="1">Uncharacterized protein</fullName>
    </submittedName>
</protein>
<proteinExistence type="predicted"/>
<dbReference type="AlphaFoldDB" id="A0AAD7WEJ8"/>
<comment type="caution">
    <text evidence="1">The sequence shown here is derived from an EMBL/GenBank/DDBJ whole genome shotgun (WGS) entry which is preliminary data.</text>
</comment>
<name>A0AAD7WEJ8_9TELE</name>
<dbReference type="Proteomes" id="UP001221898">
    <property type="component" value="Unassembled WGS sequence"/>
</dbReference>
<accession>A0AAD7WEJ8</accession>